<accession>A0A2A9P757</accession>
<dbReference type="AlphaFoldDB" id="A0A2A9P757"/>
<dbReference type="OrthoDB" id="674948at2759"/>
<protein>
    <submittedName>
        <fullName evidence="2">Uncharacterized protein</fullName>
    </submittedName>
</protein>
<feature type="compositionally biased region" description="Basic and acidic residues" evidence="1">
    <location>
        <begin position="89"/>
        <end position="103"/>
    </location>
</feature>
<keyword evidence="3" id="KW-1185">Reference proteome</keyword>
<reference evidence="2 3" key="1">
    <citation type="journal article" date="2015" name="BMC Genomics">
        <title>Gene expression during zombie ant biting behavior reflects the complexity underlying fungal parasitic behavioral manipulation.</title>
        <authorList>
            <person name="de Bekker C."/>
            <person name="Ohm R.A."/>
            <person name="Loreto R.G."/>
            <person name="Sebastian A."/>
            <person name="Albert I."/>
            <person name="Merrow M."/>
            <person name="Brachmann A."/>
            <person name="Hughes D.P."/>
        </authorList>
    </citation>
    <scope>NUCLEOTIDE SEQUENCE [LARGE SCALE GENOMIC DNA]</scope>
    <source>
        <strain evidence="2 3">SC16a</strain>
    </source>
</reference>
<dbReference type="Proteomes" id="UP000037136">
    <property type="component" value="Unassembled WGS sequence"/>
</dbReference>
<evidence type="ECO:0000313" key="3">
    <source>
        <dbReference type="Proteomes" id="UP000037136"/>
    </source>
</evidence>
<comment type="caution">
    <text evidence="2">The sequence shown here is derived from an EMBL/GenBank/DDBJ whole genome shotgun (WGS) entry which is preliminary data.</text>
</comment>
<sequence>MEALRLVSEGCDDRAESLRAESRATRGVVAGLTQCLRDVDLPSREVLLTLLWALRLEERKIQRRSEAYSRPERGNPEEQPTRKYVLKVQETRRSEREGHGGVEKRRRLA</sequence>
<name>A0A2A9P757_OPHUN</name>
<reference evidence="2 3" key="2">
    <citation type="journal article" date="2017" name="Sci. Rep.">
        <title>Ant-infecting Ophiocordyceps genomes reveal a high diversity of potential behavioral manipulation genes and a possible major role for enterotoxins.</title>
        <authorList>
            <person name="de Bekker C."/>
            <person name="Ohm R.A."/>
            <person name="Evans H.C."/>
            <person name="Brachmann A."/>
            <person name="Hughes D.P."/>
        </authorList>
    </citation>
    <scope>NUCLEOTIDE SEQUENCE [LARGE SCALE GENOMIC DNA]</scope>
    <source>
        <strain evidence="2 3">SC16a</strain>
    </source>
</reference>
<feature type="compositionally biased region" description="Basic and acidic residues" evidence="1">
    <location>
        <begin position="64"/>
        <end position="81"/>
    </location>
</feature>
<proteinExistence type="predicted"/>
<evidence type="ECO:0000256" key="1">
    <source>
        <dbReference type="SAM" id="MobiDB-lite"/>
    </source>
</evidence>
<dbReference type="EMBL" id="LAZP02000465">
    <property type="protein sequence ID" value="PFH57044.1"/>
    <property type="molecule type" value="Genomic_DNA"/>
</dbReference>
<organism evidence="2 3">
    <name type="scientific">Ophiocordyceps unilateralis</name>
    <name type="common">Zombie-ant fungus</name>
    <name type="synonym">Torrubia unilateralis</name>
    <dbReference type="NCBI Taxonomy" id="268505"/>
    <lineage>
        <taxon>Eukaryota</taxon>
        <taxon>Fungi</taxon>
        <taxon>Dikarya</taxon>
        <taxon>Ascomycota</taxon>
        <taxon>Pezizomycotina</taxon>
        <taxon>Sordariomycetes</taxon>
        <taxon>Hypocreomycetidae</taxon>
        <taxon>Hypocreales</taxon>
        <taxon>Ophiocordycipitaceae</taxon>
        <taxon>Ophiocordyceps</taxon>
    </lineage>
</organism>
<dbReference type="STRING" id="268505.A0A2A9P757"/>
<feature type="region of interest" description="Disordered" evidence="1">
    <location>
        <begin position="64"/>
        <end position="109"/>
    </location>
</feature>
<gene>
    <name evidence="2" type="ORF">XA68_15589</name>
</gene>
<evidence type="ECO:0000313" key="2">
    <source>
        <dbReference type="EMBL" id="PFH57044.1"/>
    </source>
</evidence>